<feature type="transmembrane region" description="Helical" evidence="7">
    <location>
        <begin position="738"/>
        <end position="764"/>
    </location>
</feature>
<feature type="region of interest" description="Disordered" evidence="6">
    <location>
        <begin position="1"/>
        <end position="27"/>
    </location>
</feature>
<feature type="transmembrane region" description="Helical" evidence="7">
    <location>
        <begin position="799"/>
        <end position="825"/>
    </location>
</feature>
<name>A0A817N2J6_9BILA</name>
<feature type="transmembrane region" description="Helical" evidence="7">
    <location>
        <begin position="776"/>
        <end position="793"/>
    </location>
</feature>
<evidence type="ECO:0000256" key="3">
    <source>
        <dbReference type="ARBA" id="ARBA00022692"/>
    </source>
</evidence>
<dbReference type="EMBL" id="CAJNXB010000716">
    <property type="protein sequence ID" value="CAF3088379.1"/>
    <property type="molecule type" value="Genomic_DNA"/>
</dbReference>
<feature type="transmembrane region" description="Helical" evidence="7">
    <location>
        <begin position="637"/>
        <end position="660"/>
    </location>
</feature>
<dbReference type="AlphaFoldDB" id="A0A817N2J6"/>
<keyword evidence="5 7" id="KW-0472">Membrane</keyword>
<keyword evidence="4 7" id="KW-1133">Transmembrane helix</keyword>
<evidence type="ECO:0000256" key="4">
    <source>
        <dbReference type="ARBA" id="ARBA00022989"/>
    </source>
</evidence>
<evidence type="ECO:0000256" key="2">
    <source>
        <dbReference type="ARBA" id="ARBA00006510"/>
    </source>
</evidence>
<proteinExistence type="inferred from homology"/>
<accession>A0A817N2J6</accession>
<feature type="transmembrane region" description="Helical" evidence="7">
    <location>
        <begin position="405"/>
        <end position="424"/>
    </location>
</feature>
<dbReference type="PANTHER" id="PTHR23302">
    <property type="entry name" value="TRANSMEMBRANE CHANNEL-RELATED"/>
    <property type="match status" value="1"/>
</dbReference>
<evidence type="ECO:0000313" key="10">
    <source>
        <dbReference type="Proteomes" id="UP000663825"/>
    </source>
</evidence>
<dbReference type="Pfam" id="PF07810">
    <property type="entry name" value="TMC"/>
    <property type="match status" value="1"/>
</dbReference>
<feature type="compositionally biased region" description="Basic residues" evidence="6">
    <location>
        <begin position="9"/>
        <end position="19"/>
    </location>
</feature>
<evidence type="ECO:0000313" key="9">
    <source>
        <dbReference type="EMBL" id="CAF3088379.1"/>
    </source>
</evidence>
<dbReference type="GO" id="GO:0005886">
    <property type="term" value="C:plasma membrane"/>
    <property type="evidence" value="ECO:0007669"/>
    <property type="project" value="InterPro"/>
</dbReference>
<evidence type="ECO:0000256" key="1">
    <source>
        <dbReference type="ARBA" id="ARBA00004141"/>
    </source>
</evidence>
<protein>
    <recommendedName>
        <fullName evidence="8">TMC domain-containing protein</fullName>
    </recommendedName>
</protein>
<evidence type="ECO:0000256" key="5">
    <source>
        <dbReference type="ARBA" id="ARBA00023136"/>
    </source>
</evidence>
<dbReference type="OrthoDB" id="1936208at2759"/>
<dbReference type="PANTHER" id="PTHR23302:SF24">
    <property type="entry name" value="TMC DOMAIN-CONTAINING PROTEIN"/>
    <property type="match status" value="1"/>
</dbReference>
<keyword evidence="3 7" id="KW-0812">Transmembrane</keyword>
<dbReference type="GO" id="GO:0008381">
    <property type="term" value="F:mechanosensitive monoatomic ion channel activity"/>
    <property type="evidence" value="ECO:0007669"/>
    <property type="project" value="TreeGrafter"/>
</dbReference>
<comment type="caution">
    <text evidence="9">The sequence shown here is derived from an EMBL/GenBank/DDBJ whole genome shotgun (WGS) entry which is preliminary data.</text>
</comment>
<gene>
    <name evidence="9" type="ORF">TIS948_LOCUS6186</name>
</gene>
<dbReference type="InterPro" id="IPR038900">
    <property type="entry name" value="TMC"/>
</dbReference>
<comment type="subcellular location">
    <subcellularLocation>
        <location evidence="1">Membrane</location>
        <topology evidence="1">Multi-pass membrane protein</topology>
    </subcellularLocation>
</comment>
<dbReference type="InterPro" id="IPR012496">
    <property type="entry name" value="TMC_dom"/>
</dbReference>
<feature type="transmembrane region" description="Helical" evidence="7">
    <location>
        <begin position="495"/>
        <end position="514"/>
    </location>
</feature>
<evidence type="ECO:0000259" key="8">
    <source>
        <dbReference type="Pfam" id="PF07810"/>
    </source>
</evidence>
<feature type="transmembrane region" description="Helical" evidence="7">
    <location>
        <begin position="306"/>
        <end position="326"/>
    </location>
</feature>
<evidence type="ECO:0000256" key="7">
    <source>
        <dbReference type="SAM" id="Phobius"/>
    </source>
</evidence>
<evidence type="ECO:0000256" key="6">
    <source>
        <dbReference type="SAM" id="MobiDB-lite"/>
    </source>
</evidence>
<feature type="domain" description="TMC" evidence="8">
    <location>
        <begin position="541"/>
        <end position="660"/>
    </location>
</feature>
<feature type="transmembrane region" description="Helical" evidence="7">
    <location>
        <begin position="153"/>
        <end position="178"/>
    </location>
</feature>
<comment type="similarity">
    <text evidence="2">Belongs to the TMC family.</text>
</comment>
<dbReference type="Proteomes" id="UP000663825">
    <property type="component" value="Unassembled WGS sequence"/>
</dbReference>
<reference evidence="9" key="1">
    <citation type="submission" date="2021-02" db="EMBL/GenBank/DDBJ databases">
        <authorList>
            <person name="Nowell W R."/>
        </authorList>
    </citation>
    <scope>NUCLEOTIDE SEQUENCE</scope>
</reference>
<sequence>MTSSESEGRKKRHRQRRQGLQRQRSEEIETIDLADVPSIANSNNSQFIVIPTPVEESESSDTSPLLEIIKRKKRKEWAKVVAPVDGRAIDRKTESVLTQLSKLFSKIPSPIGFLLDFIERKYNTTDLPRNIDRFVFTNILDRNGYTIRSYFQFVVWLFYLNIFTFILCFTCIIMPTLIYPKPTDFSIYAMDQYYQINNISKSNESLGQCTLNDPRCIILNTPLLSQKNESNDTCLNDSFTAGSCCSLHAEAFFVNSSSEGESDWRKFLSDLIDGTGFFTLNRMYIGYYRNLTKSGGENSYFQTYNMGLAVFLTIFACLLITGIIIIRKYGDGMKTSYVQSETFQNNIFQYVFARWDYSINNKIVVSRHEQRFKTEIKNILLECNDKVNFKFDRAVDKIWFQIQRIGLWIITLIMFAGAVAAIYFTNRFAFQERAKKEINNGASQTNRLVEMAIEYLPSAVVSVINLVSQLIFAFMKDFKLYTRTTSVRHYLTRVILMRLVLLFTFVFIIILQITCNTNECGMQSELVGCDEIKGQETFIHCWETLIGQVIYRLVITDTVVMLVIHLVVDPLRSLLTCCCASKTGVMKNEDEATIDTTQEPPTRCFLCQSMEFELEDYVLDLTYTQALCWHGLLFCPFLPLVAAFKNVVIFIVKLLSLALFRKRSGLELSPARACHMFTSVLLFSFVWALLPVSFLATSLRPSRGCGPFRLYSHEPDFYIYYSIRNIITQIKNEVLTNIILKISSAVVIIPLVLILILLSCILSIRRNSYRAASIELYKLLHSVSFQLITQIKNEVLTNIILKISSAVVIIPLVLILILLSCILSIRRNSYRAASIELYKLLHSSHKTHQLAVKTTLTTTTEL</sequence>
<feature type="transmembrane region" description="Helical" evidence="7">
    <location>
        <begin position="455"/>
        <end position="474"/>
    </location>
</feature>
<organism evidence="9 10">
    <name type="scientific">Rotaria socialis</name>
    <dbReference type="NCBI Taxonomy" id="392032"/>
    <lineage>
        <taxon>Eukaryota</taxon>
        <taxon>Metazoa</taxon>
        <taxon>Spiralia</taxon>
        <taxon>Gnathifera</taxon>
        <taxon>Rotifera</taxon>
        <taxon>Eurotatoria</taxon>
        <taxon>Bdelloidea</taxon>
        <taxon>Philodinida</taxon>
        <taxon>Philodinidae</taxon>
        <taxon>Rotaria</taxon>
    </lineage>
</organism>
<feature type="transmembrane region" description="Helical" evidence="7">
    <location>
        <begin position="680"/>
        <end position="699"/>
    </location>
</feature>